<comment type="subcellular location">
    <subcellularLocation>
        <location evidence="6">Cell membrane</location>
        <topology evidence="6">Multi-pass membrane protein</topology>
    </subcellularLocation>
    <subcellularLocation>
        <location evidence="1">Membrane</location>
        <topology evidence="1">Multi-pass membrane protein</topology>
    </subcellularLocation>
</comment>
<dbReference type="HOGENOM" id="CLU_045498_5_0_0"/>
<dbReference type="KEGG" id="cap:CLDAP_19450"/>
<evidence type="ECO:0000256" key="2">
    <source>
        <dbReference type="ARBA" id="ARBA00009142"/>
    </source>
</evidence>
<dbReference type="AlphaFoldDB" id="I0I3Z7"/>
<dbReference type="STRING" id="926550.CLDAP_19450"/>
<feature type="transmembrane region" description="Helical" evidence="6">
    <location>
        <begin position="74"/>
        <end position="93"/>
    </location>
</feature>
<protein>
    <recommendedName>
        <fullName evidence="6">Probable membrane transporter protein</fullName>
    </recommendedName>
</protein>
<dbReference type="InterPro" id="IPR051598">
    <property type="entry name" value="TSUP/Inactive_protease-like"/>
</dbReference>
<dbReference type="PATRIC" id="fig|926550.5.peg.2155"/>
<feature type="transmembrane region" description="Helical" evidence="6">
    <location>
        <begin position="99"/>
        <end position="118"/>
    </location>
</feature>
<feature type="transmembrane region" description="Helical" evidence="6">
    <location>
        <begin position="44"/>
        <end position="62"/>
    </location>
</feature>
<feature type="transmembrane region" description="Helical" evidence="6">
    <location>
        <begin position="130"/>
        <end position="157"/>
    </location>
</feature>
<keyword evidence="8" id="KW-1185">Reference proteome</keyword>
<evidence type="ECO:0000313" key="8">
    <source>
        <dbReference type="Proteomes" id="UP000007880"/>
    </source>
</evidence>
<accession>I0I3Z7</accession>
<dbReference type="GO" id="GO:0005886">
    <property type="term" value="C:plasma membrane"/>
    <property type="evidence" value="ECO:0007669"/>
    <property type="project" value="UniProtKB-SubCell"/>
</dbReference>
<dbReference type="OrthoDB" id="528320at2"/>
<evidence type="ECO:0000256" key="3">
    <source>
        <dbReference type="ARBA" id="ARBA00022692"/>
    </source>
</evidence>
<keyword evidence="3 6" id="KW-0812">Transmembrane</keyword>
<evidence type="ECO:0000256" key="1">
    <source>
        <dbReference type="ARBA" id="ARBA00004141"/>
    </source>
</evidence>
<feature type="transmembrane region" description="Helical" evidence="6">
    <location>
        <begin position="201"/>
        <end position="220"/>
    </location>
</feature>
<feature type="transmembrane region" description="Helical" evidence="6">
    <location>
        <begin position="232"/>
        <end position="249"/>
    </location>
</feature>
<dbReference type="RefSeq" id="WP_014433220.1">
    <property type="nucleotide sequence ID" value="NC_017079.1"/>
</dbReference>
<dbReference type="PANTHER" id="PTHR43701">
    <property type="entry name" value="MEMBRANE TRANSPORTER PROTEIN MJ0441-RELATED"/>
    <property type="match status" value="1"/>
</dbReference>
<proteinExistence type="inferred from homology"/>
<sequence>MVEQIVVDVLLGFAIGLSLGLLGGGGSILTVPALVYVVGQSPQAAVTASLVIVGANSMMGAFMHRSQGTLNWRVALLFGGVGMGTAYLAAGWSKWLPPTVLMMLFALLMLIVGLFMIWKPQPTKSEQGGRGWLVTVASGAAVGLLTGFLGVGGGFLIVPALVMLVGLPIRQAVGTSLVVIAMNSLAGFLGHLHGAAIDLQVVMIFVTAGLTGALVGARLAHILHPDHLRKGFALFVIALAIFLLIDNAWKMGAI</sequence>
<evidence type="ECO:0000256" key="4">
    <source>
        <dbReference type="ARBA" id="ARBA00022989"/>
    </source>
</evidence>
<dbReference type="eggNOG" id="COG0730">
    <property type="taxonomic scope" value="Bacteria"/>
</dbReference>
<dbReference type="InterPro" id="IPR002781">
    <property type="entry name" value="TM_pro_TauE-like"/>
</dbReference>
<keyword evidence="6" id="KW-1003">Cell membrane</keyword>
<dbReference type="PANTHER" id="PTHR43701:SF2">
    <property type="entry name" value="MEMBRANE TRANSPORTER PROTEIN YJNA-RELATED"/>
    <property type="match status" value="1"/>
</dbReference>
<dbReference type="Pfam" id="PF01925">
    <property type="entry name" value="TauE"/>
    <property type="match status" value="1"/>
</dbReference>
<comment type="similarity">
    <text evidence="2 6">Belongs to the 4-toluene sulfonate uptake permease (TSUP) (TC 2.A.102) family.</text>
</comment>
<feature type="transmembrane region" description="Helical" evidence="6">
    <location>
        <begin position="169"/>
        <end position="189"/>
    </location>
</feature>
<keyword evidence="5 6" id="KW-0472">Membrane</keyword>
<name>I0I3Z7_CALAS</name>
<feature type="transmembrane region" description="Helical" evidence="6">
    <location>
        <begin position="9"/>
        <end position="38"/>
    </location>
</feature>
<dbReference type="EMBL" id="AP012337">
    <property type="protein sequence ID" value="BAL99984.1"/>
    <property type="molecule type" value="Genomic_DNA"/>
</dbReference>
<keyword evidence="4 6" id="KW-1133">Transmembrane helix</keyword>
<gene>
    <name evidence="7" type="ordered locus">CLDAP_19450</name>
</gene>
<dbReference type="Proteomes" id="UP000007880">
    <property type="component" value="Chromosome"/>
</dbReference>
<evidence type="ECO:0000313" key="7">
    <source>
        <dbReference type="EMBL" id="BAL99984.1"/>
    </source>
</evidence>
<organism evidence="7 8">
    <name type="scientific">Caldilinea aerophila (strain DSM 14535 / JCM 11387 / NBRC 104270 / STL-6-O1)</name>
    <dbReference type="NCBI Taxonomy" id="926550"/>
    <lineage>
        <taxon>Bacteria</taxon>
        <taxon>Bacillati</taxon>
        <taxon>Chloroflexota</taxon>
        <taxon>Caldilineae</taxon>
        <taxon>Caldilineales</taxon>
        <taxon>Caldilineaceae</taxon>
        <taxon>Caldilinea</taxon>
    </lineage>
</organism>
<evidence type="ECO:0000256" key="5">
    <source>
        <dbReference type="ARBA" id="ARBA00023136"/>
    </source>
</evidence>
<evidence type="ECO:0000256" key="6">
    <source>
        <dbReference type="RuleBase" id="RU363041"/>
    </source>
</evidence>
<reference evidence="7 8" key="1">
    <citation type="submission" date="2012-02" db="EMBL/GenBank/DDBJ databases">
        <title>Complete genome sequence of Caldilinea aerophila DSM 14535 (= NBRC 102666).</title>
        <authorList>
            <person name="Oguchi A."/>
            <person name="Hosoyama A."/>
            <person name="Sekine M."/>
            <person name="Fukai R."/>
            <person name="Kato Y."/>
            <person name="Nakamura S."/>
            <person name="Hanada S."/>
            <person name="Yamazaki S."/>
            <person name="Fujita N."/>
        </authorList>
    </citation>
    <scope>NUCLEOTIDE SEQUENCE [LARGE SCALE GENOMIC DNA]</scope>
    <source>
        <strain evidence="8">DSM 14535 / JCM 11387 / NBRC 104270 / STL-6-O1</strain>
    </source>
</reference>